<feature type="region of interest" description="Disordered" evidence="1">
    <location>
        <begin position="24"/>
        <end position="45"/>
    </location>
</feature>
<protein>
    <submittedName>
        <fullName evidence="2">Predicted protein</fullName>
    </submittedName>
</protein>
<evidence type="ECO:0000313" key="3">
    <source>
        <dbReference type="Proteomes" id="UP000003986"/>
    </source>
</evidence>
<dbReference type="AlphaFoldDB" id="D6ACL5"/>
<evidence type="ECO:0000256" key="1">
    <source>
        <dbReference type="SAM" id="MobiDB-lite"/>
    </source>
</evidence>
<name>D6ACL5_STRFL</name>
<feature type="region of interest" description="Disordered" evidence="1">
    <location>
        <begin position="98"/>
        <end position="138"/>
    </location>
</feature>
<organism evidence="2 3">
    <name type="scientific">Streptomyces filamentosus NRRL 15998</name>
    <dbReference type="NCBI Taxonomy" id="457431"/>
    <lineage>
        <taxon>Bacteria</taxon>
        <taxon>Bacillati</taxon>
        <taxon>Actinomycetota</taxon>
        <taxon>Actinomycetes</taxon>
        <taxon>Kitasatosporales</taxon>
        <taxon>Streptomycetaceae</taxon>
        <taxon>Streptomyces</taxon>
    </lineage>
</organism>
<sequence>MPAQHKLHPVPYGRVVLDEQHMRHGPDYAHAPDSPASPSPGHRRRSEALLRSHHVPMDRPSSSAASVRSMSFPTTAGLRLAALVAVPVLALSVACGGSDDAAGTRSHDAIADVPSPKAEPSTDGNTKEKASPSAKPAGQSAFYDAQVAFVRCMRSKGGYQDYPDPKLSGHLDWTKINEIGSRPGRNEGIKAGKNNACVDELQAAMAVEPKRDQQKAYESMLAHAQCMRDNGISRFTNPVMSGGNAIPGGDPNPGSPVYDPESPAYKEAREACKTKLLDGLDGMQ</sequence>
<accession>D6ACL5</accession>
<dbReference type="EMBL" id="DS999644">
    <property type="protein sequence ID" value="EFE76612.2"/>
    <property type="molecule type" value="Genomic_DNA"/>
</dbReference>
<proteinExistence type="predicted"/>
<gene>
    <name evidence="2" type="ORF">SSGG_03978</name>
</gene>
<feature type="region of interest" description="Disordered" evidence="1">
    <location>
        <begin position="242"/>
        <end position="263"/>
    </location>
</feature>
<reference evidence="3" key="2">
    <citation type="submission" date="2008-12" db="EMBL/GenBank/DDBJ databases">
        <title>Annotation of Streptomyces roseosporus strain NRRL 15998.</title>
        <authorList>
            <consortium name="The Broad Institute Genome Sequencing Platform"/>
            <consortium name="Broad Institute Microbial Sequencing Center"/>
            <person name="Fischbach M."/>
            <person name="Ward D."/>
            <person name="Young S."/>
            <person name="Kodira C.D."/>
            <person name="Zeng Q."/>
            <person name="Koehrsen M."/>
            <person name="Godfrey P."/>
            <person name="Alvarado L."/>
            <person name="Berlin A.M."/>
            <person name="Borenstein D."/>
            <person name="Chen Z."/>
            <person name="Engels R."/>
            <person name="Freedman E."/>
            <person name="Gellesch M."/>
            <person name="Goldberg J."/>
            <person name="Griggs A."/>
            <person name="Gujja S."/>
            <person name="Heiman D.I."/>
            <person name="Hepburn T.A."/>
            <person name="Howarth C."/>
            <person name="Jen D."/>
            <person name="Larson L."/>
            <person name="Lewis B."/>
            <person name="Mehta T."/>
            <person name="Park D."/>
            <person name="Pearson M."/>
            <person name="Roberts A."/>
            <person name="Saif S."/>
            <person name="Shea T.D."/>
            <person name="Shenoy N."/>
            <person name="Sisk P."/>
            <person name="Stolte C."/>
            <person name="Sykes S.N."/>
            <person name="Walk T."/>
            <person name="White J."/>
            <person name="Yandava C."/>
            <person name="Straight P."/>
            <person name="Clardy J."/>
            <person name="Hung D."/>
            <person name="Kolter R."/>
            <person name="Mekalanos J."/>
            <person name="Walker S."/>
            <person name="Walsh C.T."/>
            <person name="Wieland B.L.C."/>
            <person name="Ilzarbe M."/>
            <person name="Galagan J."/>
            <person name="Nusbaum C."/>
            <person name="Birren B."/>
        </authorList>
    </citation>
    <scope>NUCLEOTIDE SEQUENCE [LARGE SCALE GENOMIC DNA]</scope>
    <source>
        <strain evidence="3">NRRL 15998</strain>
    </source>
</reference>
<evidence type="ECO:0000313" key="2">
    <source>
        <dbReference type="EMBL" id="EFE76612.2"/>
    </source>
</evidence>
<feature type="compositionally biased region" description="Low complexity" evidence="1">
    <location>
        <begin position="28"/>
        <end position="40"/>
    </location>
</feature>
<reference evidence="3" key="1">
    <citation type="submission" date="2008-10" db="EMBL/GenBank/DDBJ databases">
        <authorList>
            <person name="Molnar K."/>
        </authorList>
    </citation>
    <scope>NUCLEOTIDE SEQUENCE [LARGE SCALE GENOMIC DNA]</scope>
    <source>
        <strain evidence="3">NRRL 15998</strain>
    </source>
</reference>
<dbReference type="Proteomes" id="UP000003986">
    <property type="component" value="Unassembled WGS sequence"/>
</dbReference>